<dbReference type="SUPFAM" id="SSF52096">
    <property type="entry name" value="ClpP/crotonase"/>
    <property type="match status" value="1"/>
</dbReference>
<evidence type="ECO:0000313" key="5">
    <source>
        <dbReference type="EMBL" id="SMG19808.1"/>
    </source>
</evidence>
<dbReference type="GO" id="GO:0003860">
    <property type="term" value="F:3-hydroxyisobutyryl-CoA hydrolase activity"/>
    <property type="evidence" value="ECO:0007669"/>
    <property type="project" value="UniProtKB-EC"/>
</dbReference>
<gene>
    <name evidence="5" type="ORF">SAMN06296010_0995</name>
</gene>
<proteinExistence type="predicted"/>
<dbReference type="PANTHER" id="PTHR43176:SF3">
    <property type="entry name" value="3-HYDROXYISOBUTYRYL-COA HYDROLASE, MITOCHONDRIAL"/>
    <property type="match status" value="1"/>
</dbReference>
<dbReference type="Pfam" id="PF16113">
    <property type="entry name" value="ECH_2"/>
    <property type="match status" value="1"/>
</dbReference>
<evidence type="ECO:0000256" key="2">
    <source>
        <dbReference type="ARBA" id="ARBA00011915"/>
    </source>
</evidence>
<keyword evidence="3" id="KW-0378">Hydrolase</keyword>
<evidence type="ECO:0000313" key="6">
    <source>
        <dbReference type="Proteomes" id="UP000193244"/>
    </source>
</evidence>
<dbReference type="InterPro" id="IPR045004">
    <property type="entry name" value="ECH_dom"/>
</dbReference>
<dbReference type="Proteomes" id="UP000193244">
    <property type="component" value="Unassembled WGS sequence"/>
</dbReference>
<sequence length="355" mass="36914">MSDVLLEVRGRLAHITLNRPRAINALTHEMVTAIGDALTTWAVDDSISTVLLTGNGTRGLCAGGDVTQLHGRVAADDVASAVGFLRDEYLVNNMIARYPKPFVAVMNGFVLGGGIGLSGHASHRVVTDDSALGMPEVSIGLTPDVGGSWLLSRAPRELGTYLALTARTASAADAIELGLADTFVPSDRIASLVASLEELPADEAVAAVSAEPPRGAGASGASISDATWIEPAFAHDSVDEILEALAASGVSAATETAALIRTKSPTAVAVTLDSLRRARELPSLEACLNQELRIMAHALAHPDFREGVRAQVIDKDRTPHWAPTTIEEVSSATVASFFQATDGVAAPFPQAAVAE</sequence>
<dbReference type="NCBIfam" id="NF004127">
    <property type="entry name" value="PRK05617.1"/>
    <property type="match status" value="1"/>
</dbReference>
<dbReference type="GO" id="GO:0005829">
    <property type="term" value="C:cytosol"/>
    <property type="evidence" value="ECO:0007669"/>
    <property type="project" value="TreeGrafter"/>
</dbReference>
<dbReference type="InterPro" id="IPR029045">
    <property type="entry name" value="ClpP/crotonase-like_dom_sf"/>
</dbReference>
<dbReference type="OrthoDB" id="9790967at2"/>
<reference evidence="6" key="1">
    <citation type="submission" date="2017-04" db="EMBL/GenBank/DDBJ databases">
        <authorList>
            <person name="Varghese N."/>
            <person name="Submissions S."/>
        </authorList>
    </citation>
    <scope>NUCLEOTIDE SEQUENCE [LARGE SCALE GENOMIC DNA]</scope>
    <source>
        <strain evidence="6">VKM Ac-2510</strain>
    </source>
</reference>
<dbReference type="Gene3D" id="3.90.226.10">
    <property type="entry name" value="2-enoyl-CoA Hydratase, Chain A, domain 1"/>
    <property type="match status" value="1"/>
</dbReference>
<accession>A0A1X7IZC3</accession>
<evidence type="ECO:0000256" key="3">
    <source>
        <dbReference type="ARBA" id="ARBA00022801"/>
    </source>
</evidence>
<organism evidence="5 6">
    <name type="scientific">Agreia pratensis</name>
    <dbReference type="NCBI Taxonomy" id="150121"/>
    <lineage>
        <taxon>Bacteria</taxon>
        <taxon>Bacillati</taxon>
        <taxon>Actinomycetota</taxon>
        <taxon>Actinomycetes</taxon>
        <taxon>Micrococcales</taxon>
        <taxon>Microbacteriaceae</taxon>
        <taxon>Agreia</taxon>
    </lineage>
</organism>
<name>A0A1X7IZC3_9MICO</name>
<comment type="catalytic activity">
    <reaction evidence="1">
        <text>3-hydroxy-2-methylpropanoyl-CoA + H2O = 3-hydroxy-2-methylpropanoate + CoA + H(+)</text>
        <dbReference type="Rhea" id="RHEA:20888"/>
        <dbReference type="ChEBI" id="CHEBI:11805"/>
        <dbReference type="ChEBI" id="CHEBI:15377"/>
        <dbReference type="ChEBI" id="CHEBI:15378"/>
        <dbReference type="ChEBI" id="CHEBI:57287"/>
        <dbReference type="ChEBI" id="CHEBI:57340"/>
        <dbReference type="EC" id="3.1.2.4"/>
    </reaction>
</comment>
<dbReference type="STRING" id="150121.SAMN06296010_0995"/>
<dbReference type="InterPro" id="IPR032259">
    <property type="entry name" value="HIBYL-CoA-H"/>
</dbReference>
<dbReference type="RefSeq" id="WP_085483444.1">
    <property type="nucleotide sequence ID" value="NZ_FXAY01000001.1"/>
</dbReference>
<dbReference type="PANTHER" id="PTHR43176">
    <property type="entry name" value="3-HYDROXYISOBUTYRYL-COA HYDROLASE-RELATED"/>
    <property type="match status" value="1"/>
</dbReference>
<evidence type="ECO:0000259" key="4">
    <source>
        <dbReference type="Pfam" id="PF16113"/>
    </source>
</evidence>
<dbReference type="EC" id="3.1.2.4" evidence="2"/>
<dbReference type="AlphaFoldDB" id="A0A1X7IZC3"/>
<dbReference type="EMBL" id="FXAY01000001">
    <property type="protein sequence ID" value="SMG19808.1"/>
    <property type="molecule type" value="Genomic_DNA"/>
</dbReference>
<dbReference type="CDD" id="cd06558">
    <property type="entry name" value="crotonase-like"/>
    <property type="match status" value="1"/>
</dbReference>
<feature type="domain" description="Enoyl-CoA hydratase/isomerase" evidence="4">
    <location>
        <begin position="13"/>
        <end position="338"/>
    </location>
</feature>
<dbReference type="GO" id="GO:0006574">
    <property type="term" value="P:L-valine catabolic process"/>
    <property type="evidence" value="ECO:0007669"/>
    <property type="project" value="TreeGrafter"/>
</dbReference>
<keyword evidence="6" id="KW-1185">Reference proteome</keyword>
<evidence type="ECO:0000256" key="1">
    <source>
        <dbReference type="ARBA" id="ARBA00001709"/>
    </source>
</evidence>
<protein>
    <recommendedName>
        <fullName evidence="2">3-hydroxyisobutyryl-CoA hydrolase</fullName>
        <ecNumber evidence="2">3.1.2.4</ecNumber>
    </recommendedName>
</protein>